<dbReference type="Gene3D" id="3.40.390.10">
    <property type="entry name" value="Collagenase (Catalytic Domain)"/>
    <property type="match status" value="1"/>
</dbReference>
<dbReference type="GO" id="GO:0005886">
    <property type="term" value="C:plasma membrane"/>
    <property type="evidence" value="ECO:0007669"/>
    <property type="project" value="TreeGrafter"/>
</dbReference>
<dbReference type="InterPro" id="IPR000718">
    <property type="entry name" value="Peptidase_M13"/>
</dbReference>
<comment type="caution">
    <text evidence="2">The sequence shown here is derived from an EMBL/GenBank/DDBJ whole genome shotgun (WGS) entry which is preliminary data.</text>
</comment>
<sequence length="440" mass="51516">MGKIKEFGTFPMLSEEPFDEAHFNVNFDFTWLLAYFNQNDTVLPVIAPKIEFYRDWKKARISFDPQKSLFSFLRNDLTKTLQRTFNEFLVRLMKLIAADTGVNFSKTNAAPDILDLRIFMQKLHAIPISHRSSPTVKLSEVDETVYKGNSKAVLGKINRITWTLLDDDLFHNDTALDELYVAQYGLTNQPFLDMLEKIIHTRKTEAFLRLIRETTEKAKSEWERLKHINFIGVNAIYDRFGNIITVPLPILQYPFFDESFPRSYLHGTVGFVISHEISHSLDVDGRNYDGNGVRRVWWKKQWTKEYDKRAHCYVKQYDNVKIPQFNISLNGTLYLAENIADNEGMKIAHRAFKKYVAKLEDGVKSGHVDSFTQEQLFFLGFSQVWCRKRAEFTMYEDLEEVHAPREYRVEMVLKNFHPFAKAFHCSPKAGMNSKHRCSIW</sequence>
<reference evidence="2 3" key="1">
    <citation type="submission" date="2019-10" db="EMBL/GenBank/DDBJ databases">
        <title>Assembly and Annotation for the nematode Trichostrongylus colubriformis.</title>
        <authorList>
            <person name="Martin J."/>
        </authorList>
    </citation>
    <scope>NUCLEOTIDE SEQUENCE [LARGE SCALE GENOMIC DNA]</scope>
    <source>
        <strain evidence="2">G859</strain>
        <tissue evidence="2">Whole worm</tissue>
    </source>
</reference>
<accession>A0AAN8F6M5</accession>
<evidence type="ECO:0000313" key="2">
    <source>
        <dbReference type="EMBL" id="KAK5970374.1"/>
    </source>
</evidence>
<dbReference type="CDD" id="cd08662">
    <property type="entry name" value="M13"/>
    <property type="match status" value="1"/>
</dbReference>
<keyword evidence="3" id="KW-1185">Reference proteome</keyword>
<feature type="domain" description="Peptidase M13 C-terminal" evidence="1">
    <location>
        <begin position="234"/>
        <end position="439"/>
    </location>
</feature>
<proteinExistence type="predicted"/>
<evidence type="ECO:0000259" key="1">
    <source>
        <dbReference type="Pfam" id="PF01431"/>
    </source>
</evidence>
<dbReference type="Pfam" id="PF01431">
    <property type="entry name" value="Peptidase_M13"/>
    <property type="match status" value="1"/>
</dbReference>
<dbReference type="AlphaFoldDB" id="A0AAN8F6M5"/>
<dbReference type="PANTHER" id="PTHR11733:SF164">
    <property type="entry name" value="NEPRILYSIN"/>
    <property type="match status" value="1"/>
</dbReference>
<dbReference type="PROSITE" id="PS51885">
    <property type="entry name" value="NEPRILYSIN"/>
    <property type="match status" value="1"/>
</dbReference>
<name>A0AAN8F6M5_TRICO</name>
<gene>
    <name evidence="2" type="ORF">GCK32_011380</name>
</gene>
<organism evidence="2 3">
    <name type="scientific">Trichostrongylus colubriformis</name>
    <name type="common">Black scour worm</name>
    <dbReference type="NCBI Taxonomy" id="6319"/>
    <lineage>
        <taxon>Eukaryota</taxon>
        <taxon>Metazoa</taxon>
        <taxon>Ecdysozoa</taxon>
        <taxon>Nematoda</taxon>
        <taxon>Chromadorea</taxon>
        <taxon>Rhabditida</taxon>
        <taxon>Rhabditina</taxon>
        <taxon>Rhabditomorpha</taxon>
        <taxon>Strongyloidea</taxon>
        <taxon>Trichostrongylidae</taxon>
        <taxon>Trichostrongylus</taxon>
    </lineage>
</organism>
<dbReference type="PANTHER" id="PTHR11733">
    <property type="entry name" value="ZINC METALLOPROTEASE FAMILY M13 NEPRILYSIN-RELATED"/>
    <property type="match status" value="1"/>
</dbReference>
<dbReference type="PRINTS" id="PR00786">
    <property type="entry name" value="NEPRILYSIN"/>
</dbReference>
<protein>
    <recommendedName>
        <fullName evidence="1">Peptidase M13 C-terminal domain-containing protein</fullName>
    </recommendedName>
</protein>
<dbReference type="Proteomes" id="UP001331761">
    <property type="component" value="Unassembled WGS sequence"/>
</dbReference>
<dbReference type="InterPro" id="IPR018497">
    <property type="entry name" value="Peptidase_M13_C"/>
</dbReference>
<dbReference type="InterPro" id="IPR024079">
    <property type="entry name" value="MetalloPept_cat_dom_sf"/>
</dbReference>
<dbReference type="SUPFAM" id="SSF55486">
    <property type="entry name" value="Metalloproteases ('zincins'), catalytic domain"/>
    <property type="match status" value="1"/>
</dbReference>
<dbReference type="GO" id="GO:0016485">
    <property type="term" value="P:protein processing"/>
    <property type="evidence" value="ECO:0007669"/>
    <property type="project" value="TreeGrafter"/>
</dbReference>
<evidence type="ECO:0000313" key="3">
    <source>
        <dbReference type="Proteomes" id="UP001331761"/>
    </source>
</evidence>
<dbReference type="GO" id="GO:0004222">
    <property type="term" value="F:metalloendopeptidase activity"/>
    <property type="evidence" value="ECO:0007669"/>
    <property type="project" value="InterPro"/>
</dbReference>
<dbReference type="EMBL" id="WIXE01019087">
    <property type="protein sequence ID" value="KAK5970374.1"/>
    <property type="molecule type" value="Genomic_DNA"/>
</dbReference>